<feature type="compositionally biased region" description="Polar residues" evidence="5">
    <location>
        <begin position="184"/>
        <end position="193"/>
    </location>
</feature>
<dbReference type="GO" id="GO:0008270">
    <property type="term" value="F:zinc ion binding"/>
    <property type="evidence" value="ECO:0007669"/>
    <property type="project" value="UniProtKB-KW"/>
</dbReference>
<dbReference type="Gene3D" id="3.30.40.10">
    <property type="entry name" value="Zinc/RING finger domain, C3HC4 (zinc finger)"/>
    <property type="match status" value="1"/>
</dbReference>
<accession>A0A3B3REV6</accession>
<feature type="compositionally biased region" description="Basic and acidic residues" evidence="5">
    <location>
        <begin position="692"/>
        <end position="702"/>
    </location>
</feature>
<keyword evidence="8" id="KW-1185">Reference proteome</keyword>
<dbReference type="Ensembl" id="ENSPKIT00000041649.1">
    <property type="protein sequence ID" value="ENSPKIP00000017142.1"/>
    <property type="gene ID" value="ENSPKIG00000003187.1"/>
</dbReference>
<name>A0A3B3REV6_9TELE</name>
<dbReference type="GO" id="GO:0006357">
    <property type="term" value="P:regulation of transcription by RNA polymerase II"/>
    <property type="evidence" value="ECO:0007669"/>
    <property type="project" value="TreeGrafter"/>
</dbReference>
<feature type="compositionally biased region" description="Polar residues" evidence="5">
    <location>
        <begin position="1374"/>
        <end position="1383"/>
    </location>
</feature>
<keyword evidence="2" id="KW-0479">Metal-binding</keyword>
<evidence type="ECO:0000313" key="7">
    <source>
        <dbReference type="Ensembl" id="ENSPKIP00000017142.1"/>
    </source>
</evidence>
<dbReference type="InterPro" id="IPR001965">
    <property type="entry name" value="Znf_PHD"/>
</dbReference>
<dbReference type="PANTHER" id="PTHR14955">
    <property type="entry name" value="RETINOIC ACID INDUCED 1/TRANSCRIPTION FACTOR 20"/>
    <property type="match status" value="1"/>
</dbReference>
<dbReference type="GeneTree" id="ENSGT00940000156922"/>
<evidence type="ECO:0000256" key="4">
    <source>
        <dbReference type="ARBA" id="ARBA00022833"/>
    </source>
</evidence>
<evidence type="ECO:0000256" key="1">
    <source>
        <dbReference type="ARBA" id="ARBA00022553"/>
    </source>
</evidence>
<sequence length="1784" mass="199734">MQSFRERSCFHGNQHCYQQGPYELSRLESYRHQRSQTRQGYEAHSLAAAPLATAADSTAKDCYSQQAYPGYSSNPAPAEKQYKGGKVPSRQLQSSYAGHLGNTYSGVYMAESHLQQKWPATSHMSQYDQDMLAKMEPVDGVRSTGSQYLQPNVLPVSQNRCTHAAQSRSSVYSSHHQQKLPQDASPSPASYSHGQLHFPQHSQSLSASTPSYVEKCNATSHCYKSYAVPPNSQYSRNTGNTNSLKQNSYRAQSNYVYQQASSRSGYEQQASLQGMTNSQESISKYQHFTQPQQSYCLTDLSVRSPEHYYQNCSPNSSQSPARSVGRSPTYSSTPSPLMVSSDSFQYSQPPIASGTSSSTSLRDQGLLMPQKSHSTSNINPKTTSYASSLKDRFSEKLLSNPSLWSLNALTSQVENISNNVQHLLLSDSLVINKKGNKRSNPKQEEEFKDHLRNLEEVSCTATHNAESATEAFGTPQSIHDELQEDGCSSEVQMERNYYYCNQSREPVQAIANCNLTLDVSSCSVTALDNISKISEDSASGLQITQVRENIDTILRTIGEETSQSNLVHSPLNPEPNSQEDINKIKESLKEDFEETSLLEKPSEQKVNENLNNTMASACNDQNKDTKSKQEEWLKDEEYPTEFPKTSQVLTGKTYPSDIEEQIDYEMEQGCITEEDNTAKSCAVSRASSNRSSDSHSDKKSMPLAWKDETVALKDNTSKSPHFNTMSELLEEGFSILTKEKTLEEQESIRPSETSVVKEQKESLPYSEESINNKTWLQPEELCSPTEEQRDKSQVSKEADEQDMPFTNSERSSVSRDIAPLTHCVKAGFSVFNEEASLLPQARDHIDRRDAVELEPDSPQLPGKSIIHSAPSWADTPPSPKKGDEEVDPEMSCVSAVTSSTESEPMAPSANLTAFSRRHVRGRRRQSRILIHASTVVTRLSNMDEKEVPESPQEINMAPTKTTVLAEQRRAVHKDLFSQTCNISAENFPSRMCTRSFTAMAASSSCPHLKKRGPKPYQQFDGEDSVGHTKGLITKTDWKKLRDHKTAITSRKGLSEIMNQDENQETGLSLTSVVKDQKSMVLRSRKQAQENPVKEKGMEKKTMCILPKTIKEMKKQETTLLKEQCCDSPKQTLASVHRKNVYRSLISKPNEKSESATKRKSNCQSMVPIKRQRMIKGIKFDKLPLKTNLSVVKSPKKRLKRDEIFTLPLNSFLTKDPSPVNVNDISLPVQYPVKTKYLPPRKGRGLKYEAMVQKMTSLGTKKHSLNTHFDNIVENLPKKIIEDVLEQVKPAEDKELVHKDGELAKSTMVLENTTCLKDSDAIKEEGSQESSKQPDLALETQTAFISTQRIAKQRAIKNNHEMHLKQRRSRRKSHASQVSSTATKQEPLPIAPSEDREKQLGSSQASPNFVPGKHGFHSQRKARVTALDKQGSVAHKAVSKRTTDKYFNHGKVAKNGRRFKATHRKQDTLLAMEEQLEYTINYLLCKLPKNETLPLFRPYVHVDKMAHFASVCTVINGPEEEHLLFQARRKKIQDAATVSKAIPDSSVMLQGPLVNKNLIDRSLTCCLCGKPTNYKELGDLCGPYYPEDSIPRKTLSFKYRQLSREDKVIMNCNVGHTGALKREGGRSLAGRSSCEGNAGQLRGAERASVEGVARPKFLERYKRLQQLQGSERRAGEDGTRPLRLHESGRTALQGAELEAESREHWLHEACAVWTGGVFLVSGKLYGVKEAARATAATSCSVCQDMGASIRCSYEGCPQNFHYFCAKEIGCWLEEESLSLRCTNHQ</sequence>
<organism evidence="7 8">
    <name type="scientific">Paramormyrops kingsleyae</name>
    <dbReference type="NCBI Taxonomy" id="1676925"/>
    <lineage>
        <taxon>Eukaryota</taxon>
        <taxon>Metazoa</taxon>
        <taxon>Chordata</taxon>
        <taxon>Craniata</taxon>
        <taxon>Vertebrata</taxon>
        <taxon>Euteleostomi</taxon>
        <taxon>Actinopterygii</taxon>
        <taxon>Neopterygii</taxon>
        <taxon>Teleostei</taxon>
        <taxon>Osteoglossocephala</taxon>
        <taxon>Osteoglossomorpha</taxon>
        <taxon>Osteoglossiformes</taxon>
        <taxon>Mormyridae</taxon>
        <taxon>Paramormyrops</taxon>
    </lineage>
</organism>
<feature type="compositionally biased region" description="Polar residues" evidence="5">
    <location>
        <begin position="161"/>
        <end position="175"/>
    </location>
</feature>
<feature type="compositionally biased region" description="Basic residues" evidence="5">
    <location>
        <begin position="1364"/>
        <end position="1373"/>
    </location>
</feature>
<feature type="region of interest" description="Disordered" evidence="5">
    <location>
        <begin position="1667"/>
        <end position="1686"/>
    </location>
</feature>
<dbReference type="SMART" id="SM00249">
    <property type="entry name" value="PHD"/>
    <property type="match status" value="1"/>
</dbReference>
<feature type="region of interest" description="Disordered" evidence="5">
    <location>
        <begin position="853"/>
        <end position="888"/>
    </location>
</feature>
<dbReference type="InterPro" id="IPR034732">
    <property type="entry name" value="EPHD"/>
</dbReference>
<reference evidence="7" key="2">
    <citation type="submission" date="2025-09" db="UniProtKB">
        <authorList>
            <consortium name="Ensembl"/>
        </authorList>
    </citation>
    <scope>IDENTIFICATION</scope>
</reference>
<dbReference type="Proteomes" id="UP000261540">
    <property type="component" value="Unplaced"/>
</dbReference>
<evidence type="ECO:0000256" key="2">
    <source>
        <dbReference type="ARBA" id="ARBA00022723"/>
    </source>
</evidence>
<keyword evidence="3" id="KW-0863">Zinc-finger</keyword>
<keyword evidence="4" id="KW-0862">Zinc</keyword>
<feature type="compositionally biased region" description="Basic and acidic residues" evidence="5">
    <location>
        <begin position="1669"/>
        <end position="1686"/>
    </location>
</feature>
<proteinExistence type="predicted"/>
<feature type="compositionally biased region" description="Low complexity" evidence="5">
    <location>
        <begin position="681"/>
        <end position="691"/>
    </location>
</feature>
<dbReference type="GO" id="GO:0032922">
    <property type="term" value="P:circadian regulation of gene expression"/>
    <property type="evidence" value="ECO:0007669"/>
    <property type="project" value="TreeGrafter"/>
</dbReference>
<feature type="compositionally biased region" description="Polar residues" evidence="5">
    <location>
        <begin position="310"/>
        <end position="362"/>
    </location>
</feature>
<reference evidence="7" key="1">
    <citation type="submission" date="2025-08" db="UniProtKB">
        <authorList>
            <consortium name="Ensembl"/>
        </authorList>
    </citation>
    <scope>IDENTIFICATION</scope>
</reference>
<feature type="compositionally biased region" description="Basic and acidic residues" evidence="5">
    <location>
        <begin position="786"/>
        <end position="798"/>
    </location>
</feature>
<dbReference type="Pfam" id="PF13832">
    <property type="entry name" value="zf-HC5HC2H_2"/>
    <property type="match status" value="1"/>
</dbReference>
<dbReference type="InterPro" id="IPR052440">
    <property type="entry name" value="Trans_Reg/Chrom_Remod"/>
</dbReference>
<feature type="compositionally biased region" description="Polar residues" evidence="5">
    <location>
        <begin position="371"/>
        <end position="383"/>
    </location>
</feature>
<evidence type="ECO:0000256" key="3">
    <source>
        <dbReference type="ARBA" id="ARBA00022771"/>
    </source>
</evidence>
<feature type="region of interest" description="Disordered" evidence="5">
    <location>
        <begin position="308"/>
        <end position="383"/>
    </location>
</feature>
<dbReference type="GO" id="GO:0005634">
    <property type="term" value="C:nucleus"/>
    <property type="evidence" value="ECO:0007669"/>
    <property type="project" value="TreeGrafter"/>
</dbReference>
<feature type="region of interest" description="Disordered" evidence="5">
    <location>
        <begin position="681"/>
        <end position="702"/>
    </location>
</feature>
<evidence type="ECO:0000313" key="8">
    <source>
        <dbReference type="Proteomes" id="UP000261540"/>
    </source>
</evidence>
<evidence type="ECO:0000256" key="5">
    <source>
        <dbReference type="SAM" id="MobiDB-lite"/>
    </source>
</evidence>
<protein>
    <recommendedName>
        <fullName evidence="6">PHD-type domain-containing protein</fullName>
    </recommendedName>
</protein>
<feature type="region of interest" description="Disordered" evidence="5">
    <location>
        <begin position="741"/>
        <end position="814"/>
    </location>
</feature>
<feature type="region of interest" description="Disordered" evidence="5">
    <location>
        <begin position="161"/>
        <end position="204"/>
    </location>
</feature>
<dbReference type="PROSITE" id="PS51805">
    <property type="entry name" value="EPHD"/>
    <property type="match status" value="1"/>
</dbReference>
<feature type="region of interest" description="Disordered" evidence="5">
    <location>
        <begin position="1360"/>
        <end position="1418"/>
    </location>
</feature>
<keyword evidence="1" id="KW-0597">Phosphoprotein</keyword>
<dbReference type="InterPro" id="IPR013083">
    <property type="entry name" value="Znf_RING/FYVE/PHD"/>
</dbReference>
<evidence type="ECO:0000259" key="6">
    <source>
        <dbReference type="PROSITE" id="PS51805"/>
    </source>
</evidence>
<feature type="domain" description="PHD-type" evidence="6">
    <location>
        <begin position="1678"/>
        <end position="1784"/>
    </location>
</feature>
<dbReference type="PANTHER" id="PTHR14955:SF6">
    <property type="entry name" value="RETINOIC ACID-INDUCED PROTEIN 1"/>
    <property type="match status" value="1"/>
</dbReference>
<feature type="compositionally biased region" description="Basic and acidic residues" evidence="5">
    <location>
        <begin position="741"/>
        <end position="761"/>
    </location>
</feature>